<feature type="domain" description="UvrD-like helicase ATP-binding" evidence="6">
    <location>
        <begin position="15"/>
        <end position="87"/>
    </location>
</feature>
<organism evidence="7 8">
    <name type="scientific">Derxia gummosa DSM 723</name>
    <dbReference type="NCBI Taxonomy" id="1121388"/>
    <lineage>
        <taxon>Bacteria</taxon>
        <taxon>Pseudomonadati</taxon>
        <taxon>Pseudomonadota</taxon>
        <taxon>Betaproteobacteria</taxon>
        <taxon>Burkholderiales</taxon>
        <taxon>Alcaligenaceae</taxon>
        <taxon>Derxia</taxon>
    </lineage>
</organism>
<dbReference type="Gene3D" id="3.40.50.300">
    <property type="entry name" value="P-loop containing nucleotide triphosphate hydrolases"/>
    <property type="match status" value="1"/>
</dbReference>
<proteinExistence type="predicted"/>
<reference evidence="8" key="1">
    <citation type="journal article" date="1997" name="Cell">
        <title>Major domain swiveling revealed by the crystal structures of complexes of E. coli Rep helicase bound to single-stranded DNA and ADP.</title>
        <authorList>
            <person name="Korolev S."/>
            <person name="Hsieh J."/>
            <person name="Gauss G.H."/>
            <person name="Lohman T.M."/>
            <person name="Waksman G."/>
        </authorList>
    </citation>
    <scope>NUCLEOTIDE SEQUENCE</scope>
</reference>
<evidence type="ECO:0000256" key="2">
    <source>
        <dbReference type="ARBA" id="ARBA00022801"/>
    </source>
</evidence>
<dbReference type="GO" id="GO:0043138">
    <property type="term" value="F:3'-5' DNA helicase activity"/>
    <property type="evidence" value="ECO:0007669"/>
    <property type="project" value="TreeGrafter"/>
</dbReference>
<dbReference type="GO" id="GO:0005524">
    <property type="term" value="F:ATP binding"/>
    <property type="evidence" value="ECO:0007669"/>
    <property type="project" value="UniProtKB-KW"/>
</dbReference>
<dbReference type="GO" id="GO:0016787">
    <property type="term" value="F:hydrolase activity"/>
    <property type="evidence" value="ECO:0007669"/>
    <property type="project" value="UniProtKB-KW"/>
</dbReference>
<evidence type="ECO:0000256" key="1">
    <source>
        <dbReference type="ARBA" id="ARBA00022741"/>
    </source>
</evidence>
<dbReference type="PANTHER" id="PTHR11070:SF2">
    <property type="entry name" value="ATP-DEPENDENT DNA HELICASE SRS2"/>
    <property type="match status" value="1"/>
</dbReference>
<dbReference type="AlphaFoldDB" id="A0A8B6X886"/>
<keyword evidence="2" id="KW-0378">Hydrolase</keyword>
<dbReference type="GO" id="GO:0003677">
    <property type="term" value="F:DNA binding"/>
    <property type="evidence" value="ECO:0007669"/>
    <property type="project" value="InterPro"/>
</dbReference>
<dbReference type="Proteomes" id="UP000675920">
    <property type="component" value="Unplaced"/>
</dbReference>
<reference evidence="8" key="2">
    <citation type="submission" date="2025-08" db="UniProtKB">
        <authorList>
            <consortium name="RefSeq"/>
        </authorList>
    </citation>
    <scope>IDENTIFICATION</scope>
</reference>
<evidence type="ECO:0000313" key="7">
    <source>
        <dbReference type="Proteomes" id="UP000675920"/>
    </source>
</evidence>
<evidence type="ECO:0000256" key="5">
    <source>
        <dbReference type="ARBA" id="ARBA00034923"/>
    </source>
</evidence>
<dbReference type="InterPro" id="IPR027417">
    <property type="entry name" value="P-loop_NTPase"/>
</dbReference>
<accession>A0A8B6X886</accession>
<dbReference type="PANTHER" id="PTHR11070">
    <property type="entry name" value="UVRD / RECB / PCRA DNA HELICASE FAMILY MEMBER"/>
    <property type="match status" value="1"/>
</dbReference>
<dbReference type="Pfam" id="PF00580">
    <property type="entry name" value="UvrD-helicase"/>
    <property type="match status" value="2"/>
</dbReference>
<dbReference type="OrthoDB" id="7211215at2"/>
<dbReference type="InterPro" id="IPR014016">
    <property type="entry name" value="UvrD-like_ATP-bd"/>
</dbReference>
<sequence>MPAEIDLLAIGRGSVTAPAGCGKTHLIATTLVRHSGPKPVLVLTHTNAGAAALRQRMNKAGVAASAFKVATIDGFAMRLVSMFPMRSACDLRILEIRDPRNDYPAIRNAAYNLIRNGHLTAALSATYARLLVDEYQDCNVVQHAIVDGLADMLPTVVLGDPMQAIFGFAGNQLVDWERDVITQFPPVSELATPWRWINAGTEELGRWLLHVRAELRLGRSIDVSTAIPNMQWTRLNAADLERGRRAAALTRLQENENTILIIGDARNPRGRHQLTSQTPGAVSVEAVDLGDLTHFARRFDLSRPDALELLINFAAETMTGVAAAALLGRLETLQSGRAIKPPSPVETAALAFRANPSCKAALELLQRLEEQPDARVFRPEVLHCCRSAMRAVVSGGGTFLKEVLQARERNRHQGRPVARRAVGSTLLLKGLEADVAVILQPEVMDACNLYVALTRGARRLVVCSSANWIPA</sequence>
<dbReference type="RefSeq" id="WP_034412299.1">
    <property type="nucleotide sequence ID" value="NZ_KI519499.1"/>
</dbReference>
<evidence type="ECO:0000313" key="8">
    <source>
        <dbReference type="RefSeq" id="WP_034412299.1"/>
    </source>
</evidence>
<dbReference type="SUPFAM" id="SSF52540">
    <property type="entry name" value="P-loop containing nucleoside triphosphate hydrolases"/>
    <property type="match status" value="1"/>
</dbReference>
<dbReference type="InterPro" id="IPR000212">
    <property type="entry name" value="DNA_helicase_UvrD/REP"/>
</dbReference>
<keyword evidence="3" id="KW-0347">Helicase</keyword>
<evidence type="ECO:0000259" key="6">
    <source>
        <dbReference type="Pfam" id="PF00580"/>
    </source>
</evidence>
<keyword evidence="4" id="KW-0067">ATP-binding</keyword>
<evidence type="ECO:0000256" key="3">
    <source>
        <dbReference type="ARBA" id="ARBA00022806"/>
    </source>
</evidence>
<dbReference type="GO" id="GO:0000725">
    <property type="term" value="P:recombinational repair"/>
    <property type="evidence" value="ECO:0007669"/>
    <property type="project" value="TreeGrafter"/>
</dbReference>
<keyword evidence="7" id="KW-1185">Reference proteome</keyword>
<keyword evidence="1" id="KW-0547">Nucleotide-binding</keyword>
<evidence type="ECO:0000256" key="4">
    <source>
        <dbReference type="ARBA" id="ARBA00022840"/>
    </source>
</evidence>
<feature type="domain" description="UvrD-like helicase ATP-binding" evidence="6">
    <location>
        <begin position="108"/>
        <end position="171"/>
    </location>
</feature>
<protein>
    <recommendedName>
        <fullName evidence="5">DNA 3'-5' helicase II</fullName>
    </recommendedName>
</protein>
<name>A0A8B6X886_9BURK</name>